<dbReference type="PANTHER" id="PTHR36206:SF12">
    <property type="entry name" value="ASPERCRYPTIN BIOSYNTHESIS CLUSTER-SPECIFIC TRANSCRIPTION REGULATOR ATNN-RELATED"/>
    <property type="match status" value="1"/>
</dbReference>
<dbReference type="PROSITE" id="PS50048">
    <property type="entry name" value="ZN2_CY6_FUNGAL_2"/>
    <property type="match status" value="1"/>
</dbReference>
<dbReference type="SUPFAM" id="SSF57701">
    <property type="entry name" value="Zn2/Cys6 DNA-binding domain"/>
    <property type="match status" value="1"/>
</dbReference>
<evidence type="ECO:0000256" key="5">
    <source>
        <dbReference type="ARBA" id="ARBA00023163"/>
    </source>
</evidence>
<keyword evidence="9" id="KW-1185">Reference proteome</keyword>
<keyword evidence="6" id="KW-0539">Nucleus</keyword>
<dbReference type="EMBL" id="JBEFKJ010000045">
    <property type="protein sequence ID" value="KAL2037077.1"/>
    <property type="molecule type" value="Genomic_DNA"/>
</dbReference>
<dbReference type="InterPro" id="IPR001138">
    <property type="entry name" value="Zn2Cys6_DnaBD"/>
</dbReference>
<dbReference type="CDD" id="cd00067">
    <property type="entry name" value="GAL4"/>
    <property type="match status" value="1"/>
</dbReference>
<dbReference type="Pfam" id="PF00172">
    <property type="entry name" value="Zn_clus"/>
    <property type="match status" value="1"/>
</dbReference>
<keyword evidence="1" id="KW-0479">Metal-binding</keyword>
<dbReference type="Proteomes" id="UP001590950">
    <property type="component" value="Unassembled WGS sequence"/>
</dbReference>
<keyword evidence="4" id="KW-0238">DNA-binding</keyword>
<feature type="domain" description="Zn(2)-C6 fungal-type" evidence="7">
    <location>
        <begin position="21"/>
        <end position="49"/>
    </location>
</feature>
<keyword evidence="3" id="KW-0805">Transcription regulation</keyword>
<evidence type="ECO:0000256" key="1">
    <source>
        <dbReference type="ARBA" id="ARBA00022723"/>
    </source>
</evidence>
<evidence type="ECO:0000256" key="4">
    <source>
        <dbReference type="ARBA" id="ARBA00023125"/>
    </source>
</evidence>
<dbReference type="PROSITE" id="PS00463">
    <property type="entry name" value="ZN2_CY6_FUNGAL_1"/>
    <property type="match status" value="1"/>
</dbReference>
<keyword evidence="5" id="KW-0804">Transcription</keyword>
<organism evidence="8 9">
    <name type="scientific">Stereocaulon virgatum</name>
    <dbReference type="NCBI Taxonomy" id="373712"/>
    <lineage>
        <taxon>Eukaryota</taxon>
        <taxon>Fungi</taxon>
        <taxon>Dikarya</taxon>
        <taxon>Ascomycota</taxon>
        <taxon>Pezizomycotina</taxon>
        <taxon>Lecanoromycetes</taxon>
        <taxon>OSLEUM clade</taxon>
        <taxon>Lecanoromycetidae</taxon>
        <taxon>Lecanorales</taxon>
        <taxon>Lecanorineae</taxon>
        <taxon>Stereocaulaceae</taxon>
        <taxon>Stereocaulon</taxon>
    </lineage>
</organism>
<evidence type="ECO:0000259" key="7">
    <source>
        <dbReference type="PROSITE" id="PS50048"/>
    </source>
</evidence>
<evidence type="ECO:0000256" key="6">
    <source>
        <dbReference type="ARBA" id="ARBA00023242"/>
    </source>
</evidence>
<dbReference type="PANTHER" id="PTHR36206">
    <property type="entry name" value="ASPERCRYPTIN BIOSYNTHESIS CLUSTER-SPECIFIC TRANSCRIPTION REGULATOR ATNN-RELATED"/>
    <property type="match status" value="1"/>
</dbReference>
<proteinExistence type="predicted"/>
<dbReference type="InterPro" id="IPR036864">
    <property type="entry name" value="Zn2-C6_fun-type_DNA-bd_sf"/>
</dbReference>
<sequence>MLRPVGRFRASRAGGPHVRTGCVTCKKRHVKCDEAKPSCLKCSSTGRVCDGYLAKKTASPSKSREAQILPAYAVAVARGPDVGIQGTDTERQGFEFFYTSISWKVAKLMNLKTSHQFILQASHVDKAVLSAIVAVGYIGRKCRNDANMIPGSANNKPVDDFAHRQYCKTLNHLQGLISEKPNRPIEFTVITCFLLVLFEFFRGDYQAAMVHIRSGINILHPSVRPLQSVSSLKQELFRAFSIGSIAAPYTRQLSQSSRYLRGFSTLEEAAISLSFLVARVHHYRQFSRLYQRITALELTPLSLAIPGEDVHPNLDAVKCAVTLDVFLESVSTAVDEGESTRIAIMRINRITQYVILSTTLQPITEKYYVSCEPYFREIVSLAASVIRQTNGEIVPVGDIVAASNLQGSRVSGDTMFHEGLIYPLFFTAVKCENAGIRGQAISLLINSPWQEGPWNSARVAASLHETGGRIDLGERVW</sequence>
<protein>
    <recommendedName>
        <fullName evidence="7">Zn(2)-C6 fungal-type domain-containing protein</fullName>
    </recommendedName>
</protein>
<accession>A0ABR3ZU38</accession>
<dbReference type="InterPro" id="IPR052360">
    <property type="entry name" value="Transcr_Regulatory_Proteins"/>
</dbReference>
<name>A0ABR3ZU38_9LECA</name>
<keyword evidence="2" id="KW-0862">Zinc</keyword>
<gene>
    <name evidence="8" type="ORF">N7G274_010204</name>
</gene>
<dbReference type="SMART" id="SM00066">
    <property type="entry name" value="GAL4"/>
    <property type="match status" value="1"/>
</dbReference>
<evidence type="ECO:0000313" key="9">
    <source>
        <dbReference type="Proteomes" id="UP001590950"/>
    </source>
</evidence>
<reference evidence="8 9" key="1">
    <citation type="submission" date="2024-09" db="EMBL/GenBank/DDBJ databases">
        <title>Rethinking Asexuality: The Enigmatic Case of Functional Sexual Genes in Lepraria (Stereocaulaceae).</title>
        <authorList>
            <person name="Doellman M."/>
            <person name="Sun Y."/>
            <person name="Barcenas-Pena A."/>
            <person name="Lumbsch H.T."/>
            <person name="Grewe F."/>
        </authorList>
    </citation>
    <scope>NUCLEOTIDE SEQUENCE [LARGE SCALE GENOMIC DNA]</scope>
    <source>
        <strain evidence="8 9">Mercado 3170</strain>
    </source>
</reference>
<dbReference type="Gene3D" id="4.10.240.10">
    <property type="entry name" value="Zn(2)-C6 fungal-type DNA-binding domain"/>
    <property type="match status" value="1"/>
</dbReference>
<evidence type="ECO:0000256" key="2">
    <source>
        <dbReference type="ARBA" id="ARBA00022833"/>
    </source>
</evidence>
<comment type="caution">
    <text evidence="8">The sequence shown here is derived from an EMBL/GenBank/DDBJ whole genome shotgun (WGS) entry which is preliminary data.</text>
</comment>
<evidence type="ECO:0000256" key="3">
    <source>
        <dbReference type="ARBA" id="ARBA00023015"/>
    </source>
</evidence>
<evidence type="ECO:0000313" key="8">
    <source>
        <dbReference type="EMBL" id="KAL2037077.1"/>
    </source>
</evidence>